<sequence>MTIYETCGSSTIGYSANIYVKYVRRELRSLTTDDREEFLDTLKILYDVNTIDGQKLYGSNYKSLYYFLSIHVDAAGNPVCDEFHSGAGFLSNHVFLSNYLEQSLQAVNPKTALHYMEYVNDFSSISYQSHLDNQLDGGSWTELFSSTYFGENDPYSGRIINGRWKDTIVPYMTDSFLDQNLINKDKTFFPNEEVLWLTMSSAHLKSPFGLLRPPWNYNPSPYIGRYNNEAGISVVTNNNISDFFIGTQCSDVKEFLTEFVINKNLDSYLLNVKNYHTKVHDGIGGQGGENARSIDNYLINNYNLTNDDIIVIIQSSSKFYKKYLPLKYYYTSTKYPIYPLVCSENPWDESTESLSNVDFPSCQCNDYYYQSDDNLNTLIKIYFDKFAFESTIQYNSIKKIMALDYTNKLNVMKKLCSRLGYDGDMVGSASAIDPIFWVSHGSVEKLYQKLIINDLFLDLQYTASSSSCSGHAPWGKKDWLNGYKFINTDIEVNEYTNAQLSDVLNPNSILYRDLISYVYDNAKSNCEDVEELLSN</sequence>
<dbReference type="Gene3D" id="1.10.1280.10">
    <property type="entry name" value="Di-copper center containing domain from catechol oxidase"/>
    <property type="match status" value="1"/>
</dbReference>
<dbReference type="PANTHER" id="PTHR11474:SF126">
    <property type="entry name" value="TYROSINASE-LIKE PROTEIN TYR-1-RELATED"/>
    <property type="match status" value="1"/>
</dbReference>
<dbReference type="EMBL" id="HBFD01004939">
    <property type="protein sequence ID" value="CAD8719269.1"/>
    <property type="molecule type" value="Transcribed_RNA"/>
</dbReference>
<evidence type="ECO:0008006" key="3">
    <source>
        <dbReference type="Google" id="ProtNLM"/>
    </source>
</evidence>
<keyword evidence="1" id="KW-0186">Copper</keyword>
<dbReference type="SUPFAM" id="SSF48056">
    <property type="entry name" value="Di-copper centre-containing domain"/>
    <property type="match status" value="1"/>
</dbReference>
<dbReference type="InterPro" id="IPR008922">
    <property type="entry name" value="Di-copper_centre_dom_sf"/>
</dbReference>
<reference evidence="2" key="1">
    <citation type="submission" date="2021-01" db="EMBL/GenBank/DDBJ databases">
        <authorList>
            <person name="Corre E."/>
            <person name="Pelletier E."/>
            <person name="Niang G."/>
            <person name="Scheremetjew M."/>
            <person name="Finn R."/>
            <person name="Kale V."/>
            <person name="Holt S."/>
            <person name="Cochrane G."/>
            <person name="Meng A."/>
            <person name="Brown T."/>
            <person name="Cohen L."/>
        </authorList>
    </citation>
    <scope>NUCLEOTIDE SEQUENCE</scope>
    <source>
        <strain evidence="2">UTEXLB2642</strain>
    </source>
</reference>
<evidence type="ECO:0000256" key="1">
    <source>
        <dbReference type="ARBA" id="ARBA00023008"/>
    </source>
</evidence>
<gene>
    <name evidence="2" type="ORF">CNEB1095_LOCUS3233</name>
</gene>
<organism evidence="2">
    <name type="scientific">Chromulina nebulosa</name>
    <dbReference type="NCBI Taxonomy" id="96789"/>
    <lineage>
        <taxon>Eukaryota</taxon>
        <taxon>Sar</taxon>
        <taxon>Stramenopiles</taxon>
        <taxon>Ochrophyta</taxon>
        <taxon>Chrysophyceae</taxon>
        <taxon>Chromulinales</taxon>
        <taxon>Chromulinaceae</taxon>
        <taxon>Chromulina</taxon>
    </lineage>
</organism>
<accession>A0A7S0XFD2</accession>
<evidence type="ECO:0000313" key="2">
    <source>
        <dbReference type="EMBL" id="CAD8719269.1"/>
    </source>
</evidence>
<dbReference type="AlphaFoldDB" id="A0A7S0XFD2"/>
<protein>
    <recommendedName>
        <fullName evidence="3">Tyrosinase copper-binding domain-containing protein</fullName>
    </recommendedName>
</protein>
<dbReference type="InterPro" id="IPR050316">
    <property type="entry name" value="Tyrosinase/Hemocyanin"/>
</dbReference>
<name>A0A7S0XFD2_9STRA</name>
<dbReference type="PANTHER" id="PTHR11474">
    <property type="entry name" value="TYROSINASE FAMILY MEMBER"/>
    <property type="match status" value="1"/>
</dbReference>
<proteinExistence type="predicted"/>